<proteinExistence type="inferred from homology"/>
<protein>
    <recommendedName>
        <fullName evidence="7">Pentatricopeptide repeat-containing protein</fullName>
    </recommendedName>
</protein>
<keyword evidence="6" id="KW-1185">Reference proteome</keyword>
<name>A0AAW1H3B9_SAPOF</name>
<keyword evidence="2" id="KW-0677">Repeat</keyword>
<organism evidence="5 6">
    <name type="scientific">Saponaria officinalis</name>
    <name type="common">Common soapwort</name>
    <name type="synonym">Lychnis saponaria</name>
    <dbReference type="NCBI Taxonomy" id="3572"/>
    <lineage>
        <taxon>Eukaryota</taxon>
        <taxon>Viridiplantae</taxon>
        <taxon>Streptophyta</taxon>
        <taxon>Embryophyta</taxon>
        <taxon>Tracheophyta</taxon>
        <taxon>Spermatophyta</taxon>
        <taxon>Magnoliopsida</taxon>
        <taxon>eudicotyledons</taxon>
        <taxon>Gunneridae</taxon>
        <taxon>Pentapetalae</taxon>
        <taxon>Caryophyllales</taxon>
        <taxon>Caryophyllaceae</taxon>
        <taxon>Caryophylleae</taxon>
        <taxon>Saponaria</taxon>
    </lineage>
</organism>
<dbReference type="InterPro" id="IPR002885">
    <property type="entry name" value="PPR_rpt"/>
</dbReference>
<evidence type="ECO:0000313" key="6">
    <source>
        <dbReference type="Proteomes" id="UP001443914"/>
    </source>
</evidence>
<comment type="caution">
    <text evidence="5">The sequence shown here is derived from an EMBL/GenBank/DDBJ whole genome shotgun (WGS) entry which is preliminary data.</text>
</comment>
<dbReference type="PANTHER" id="PTHR47938">
    <property type="entry name" value="RESPIRATORY COMPLEX I CHAPERONE (CIA84), PUTATIVE (AFU_ORTHOLOGUE AFUA_2G06020)-RELATED"/>
    <property type="match status" value="1"/>
</dbReference>
<dbReference type="PROSITE" id="PS51375">
    <property type="entry name" value="PPR"/>
    <property type="match status" value="2"/>
</dbReference>
<dbReference type="Gene3D" id="1.25.40.10">
    <property type="entry name" value="Tetratricopeptide repeat domain"/>
    <property type="match status" value="3"/>
</dbReference>
<gene>
    <name evidence="5" type="ORF">RND81_13G165100</name>
</gene>
<evidence type="ECO:0000256" key="4">
    <source>
        <dbReference type="SAM" id="MobiDB-lite"/>
    </source>
</evidence>
<dbReference type="EMBL" id="JBDFQZ010000013">
    <property type="protein sequence ID" value="KAK9669934.1"/>
    <property type="molecule type" value="Genomic_DNA"/>
</dbReference>
<evidence type="ECO:0000313" key="5">
    <source>
        <dbReference type="EMBL" id="KAK9669934.1"/>
    </source>
</evidence>
<evidence type="ECO:0000256" key="2">
    <source>
        <dbReference type="ARBA" id="ARBA00022737"/>
    </source>
</evidence>
<dbReference type="Proteomes" id="UP001443914">
    <property type="component" value="Unassembled WGS sequence"/>
</dbReference>
<evidence type="ECO:0008006" key="7">
    <source>
        <dbReference type="Google" id="ProtNLM"/>
    </source>
</evidence>
<feature type="repeat" description="PPR" evidence="3">
    <location>
        <begin position="8"/>
        <end position="42"/>
    </location>
</feature>
<feature type="region of interest" description="Disordered" evidence="4">
    <location>
        <begin position="536"/>
        <end position="562"/>
    </location>
</feature>
<accession>A0AAW1H3B9</accession>
<dbReference type="AlphaFoldDB" id="A0AAW1H3B9"/>
<dbReference type="GO" id="GO:0003729">
    <property type="term" value="F:mRNA binding"/>
    <property type="evidence" value="ECO:0007669"/>
    <property type="project" value="TreeGrafter"/>
</dbReference>
<feature type="compositionally biased region" description="Basic and acidic residues" evidence="4">
    <location>
        <begin position="541"/>
        <end position="554"/>
    </location>
</feature>
<evidence type="ECO:0000256" key="1">
    <source>
        <dbReference type="ARBA" id="ARBA00007626"/>
    </source>
</evidence>
<comment type="similarity">
    <text evidence="1">Belongs to the PPR family. P subfamily.</text>
</comment>
<dbReference type="InterPro" id="IPR011990">
    <property type="entry name" value="TPR-like_helical_dom_sf"/>
</dbReference>
<evidence type="ECO:0000256" key="3">
    <source>
        <dbReference type="PROSITE-ProRule" id="PRU00708"/>
    </source>
</evidence>
<dbReference type="NCBIfam" id="TIGR00756">
    <property type="entry name" value="PPR"/>
    <property type="match status" value="2"/>
</dbReference>
<reference evidence="5" key="1">
    <citation type="submission" date="2024-03" db="EMBL/GenBank/DDBJ databases">
        <title>WGS assembly of Saponaria officinalis var. Norfolk2.</title>
        <authorList>
            <person name="Jenkins J."/>
            <person name="Shu S."/>
            <person name="Grimwood J."/>
            <person name="Barry K."/>
            <person name="Goodstein D."/>
            <person name="Schmutz J."/>
            <person name="Leebens-Mack J."/>
            <person name="Osbourn A."/>
        </authorList>
    </citation>
    <scope>NUCLEOTIDE SEQUENCE [LARGE SCALE GENOMIC DNA]</scope>
    <source>
        <strain evidence="5">JIC</strain>
    </source>
</reference>
<dbReference type="PANTHER" id="PTHR47938:SF18">
    <property type="entry name" value="OS10G0358700 PROTEIN"/>
    <property type="match status" value="1"/>
</dbReference>
<feature type="repeat" description="PPR" evidence="3">
    <location>
        <begin position="336"/>
        <end position="370"/>
    </location>
</feature>
<dbReference type="Pfam" id="PF13041">
    <property type="entry name" value="PPR_2"/>
    <property type="match status" value="2"/>
</dbReference>
<sequence>MKANCYPTVVSYTAYMKVLCDNNRADEATDIYKQMLQCGLTPTCHTYNILMVHLISSVLCKFMIFLEPSILGSVGRKMNNLCTLFLALPYKADLHFVTGKFKTALEVFTKLQDSGVVPDKAMCNILVEQCSKAEEAWAIIHILHYMKENSLVLRYPIYLQAHETLKIAGEDDSLLRQVNLHISIDESVTLETEDKPHLSDVNSDIDMGLLLIFLRKKNFAAVDCLFAGILSRNKSLPSEIIEANCDRGRIDAALLAFEYSKNMSIEIDNVAYLSLIGVLIRANEFSKIPQVVEQMVSFNLFLEPAFAASLIYRLGQVRELDIAASIFNLLPEDNKSTSTYTALIDACFSAGYPGKGVETFQAMKRKKIQSALATYTILIRGLEMCGRDDEARFYRREKRSLETKHFVSDNVLMEVNVCDTLFFRVHGVMKHQHISQMVEFLSDNESGNMLSGHMNGLATVFPCFLTGNTIILYIDIIKRWPNVANSEEDNNYQMPTQIDEIPNVTNDGMVYKNNTHKIPKTKSPHHGQMYRRTKLSKKGHQCHEQNHVSLEHTRCHDHHQHV</sequence>